<evidence type="ECO:0000313" key="4">
    <source>
        <dbReference type="Proteomes" id="UP000243255"/>
    </source>
</evidence>
<feature type="domain" description="DUF3298" evidence="2">
    <location>
        <begin position="204"/>
        <end position="287"/>
    </location>
</feature>
<reference evidence="4" key="1">
    <citation type="submission" date="2016-11" db="EMBL/GenBank/DDBJ databases">
        <authorList>
            <person name="Varghese N."/>
            <person name="Submissions S."/>
        </authorList>
    </citation>
    <scope>NUCLEOTIDE SEQUENCE [LARGE SCALE GENOMIC DNA]</scope>
    <source>
        <strain evidence="4">DSM 2635</strain>
    </source>
</reference>
<dbReference type="Pfam" id="PF11738">
    <property type="entry name" value="DUF3298"/>
    <property type="match status" value="1"/>
</dbReference>
<gene>
    <name evidence="3" type="ORF">SAMN04488530_101162</name>
</gene>
<keyword evidence="1" id="KW-0472">Membrane</keyword>
<dbReference type="InterPro" id="IPR037126">
    <property type="entry name" value="PdaC/RsiV-like_sf"/>
</dbReference>
<dbReference type="Proteomes" id="UP000243255">
    <property type="component" value="Unassembled WGS sequence"/>
</dbReference>
<dbReference type="InterPro" id="IPR021729">
    <property type="entry name" value="DUF3298"/>
</dbReference>
<dbReference type="AlphaFoldDB" id="A0A1M5JJA4"/>
<organism evidence="3 4">
    <name type="scientific">Asaccharospora irregularis DSM 2635</name>
    <dbReference type="NCBI Taxonomy" id="1121321"/>
    <lineage>
        <taxon>Bacteria</taxon>
        <taxon>Bacillati</taxon>
        <taxon>Bacillota</taxon>
        <taxon>Clostridia</taxon>
        <taxon>Peptostreptococcales</taxon>
        <taxon>Peptostreptococcaceae</taxon>
        <taxon>Asaccharospora</taxon>
    </lineage>
</organism>
<proteinExistence type="predicted"/>
<protein>
    <recommendedName>
        <fullName evidence="2">DUF3298 domain-containing protein</fullName>
    </recommendedName>
</protein>
<sequence length="297" mass="34182">MKENKKIDELGLDKLREEYRNHIVPEEGIKRMKKSIENAKRDKRKYKFLRNIKNTGLGIAATFAFFVFLSNSSENVARAMERIPVIGKTVNVITFGRFDFNDENHHASVVTPQIKVEDDKSMTEGIKITNEKAKEYTSMLINKFDKDIETKGGKQGLDVSYDVVTDNENWFTLCINVSETEASGNQYSKYYNIDKRTGDIVELKDIFKKDTNYIDIITKDIKNQMNEQMNDNSSVSYFINDPVDNSANFESIKKDQNFYMDKNGKLVIVFDEYEVAPGSMGCPQFTINDKAIKDILK</sequence>
<name>A0A1M5JJA4_9FIRM</name>
<dbReference type="Gene3D" id="3.30.565.40">
    <property type="entry name" value="Fervidobacterium nodosum Rt17-B1 like"/>
    <property type="match status" value="1"/>
</dbReference>
<keyword evidence="4" id="KW-1185">Reference proteome</keyword>
<feature type="transmembrane region" description="Helical" evidence="1">
    <location>
        <begin position="51"/>
        <end position="69"/>
    </location>
</feature>
<dbReference type="STRING" id="1121321.SAMN04488530_101162"/>
<dbReference type="Gene3D" id="3.90.640.20">
    <property type="entry name" value="Heat-shock cognate protein, ATPase"/>
    <property type="match status" value="1"/>
</dbReference>
<dbReference type="RefSeq" id="WP_073123273.1">
    <property type="nucleotide sequence ID" value="NZ_BAABCH010000027.1"/>
</dbReference>
<keyword evidence="1" id="KW-0812">Transmembrane</keyword>
<accession>A0A1M5JJA4</accession>
<dbReference type="OrthoDB" id="4990at2"/>
<evidence type="ECO:0000259" key="2">
    <source>
        <dbReference type="Pfam" id="PF11738"/>
    </source>
</evidence>
<evidence type="ECO:0000256" key="1">
    <source>
        <dbReference type="SAM" id="Phobius"/>
    </source>
</evidence>
<keyword evidence="1" id="KW-1133">Transmembrane helix</keyword>
<evidence type="ECO:0000313" key="3">
    <source>
        <dbReference type="EMBL" id="SHG40350.1"/>
    </source>
</evidence>
<dbReference type="EMBL" id="FQWX01000001">
    <property type="protein sequence ID" value="SHG40350.1"/>
    <property type="molecule type" value="Genomic_DNA"/>
</dbReference>